<evidence type="ECO:0000256" key="1">
    <source>
        <dbReference type="ARBA" id="ARBA00004479"/>
    </source>
</evidence>
<evidence type="ECO:0000313" key="12">
    <source>
        <dbReference type="Proteomes" id="UP000245207"/>
    </source>
</evidence>
<evidence type="ECO:0000313" key="11">
    <source>
        <dbReference type="EMBL" id="PWA74684.1"/>
    </source>
</evidence>
<keyword evidence="2" id="KW-0433">Leucine-rich repeat</keyword>
<feature type="signal peptide" evidence="9">
    <location>
        <begin position="1"/>
        <end position="28"/>
    </location>
</feature>
<keyword evidence="8" id="KW-0325">Glycoprotein</keyword>
<evidence type="ECO:0000256" key="3">
    <source>
        <dbReference type="ARBA" id="ARBA00022692"/>
    </source>
</evidence>
<keyword evidence="5" id="KW-0677">Repeat</keyword>
<dbReference type="Gene3D" id="3.80.10.10">
    <property type="entry name" value="Ribonuclease Inhibitor"/>
    <property type="match status" value="1"/>
</dbReference>
<keyword evidence="6" id="KW-1133">Transmembrane helix</keyword>
<accession>A0A2U1NME3</accession>
<feature type="domain" description="Leucine-rich repeat-containing N-terminal plant-type" evidence="10">
    <location>
        <begin position="39"/>
        <end position="78"/>
    </location>
</feature>
<evidence type="ECO:0000256" key="4">
    <source>
        <dbReference type="ARBA" id="ARBA00022729"/>
    </source>
</evidence>
<organism evidence="11 12">
    <name type="scientific">Artemisia annua</name>
    <name type="common">Sweet wormwood</name>
    <dbReference type="NCBI Taxonomy" id="35608"/>
    <lineage>
        <taxon>Eukaryota</taxon>
        <taxon>Viridiplantae</taxon>
        <taxon>Streptophyta</taxon>
        <taxon>Embryophyta</taxon>
        <taxon>Tracheophyta</taxon>
        <taxon>Spermatophyta</taxon>
        <taxon>Magnoliopsida</taxon>
        <taxon>eudicotyledons</taxon>
        <taxon>Gunneridae</taxon>
        <taxon>Pentapetalae</taxon>
        <taxon>asterids</taxon>
        <taxon>campanulids</taxon>
        <taxon>Asterales</taxon>
        <taxon>Asteraceae</taxon>
        <taxon>Asteroideae</taxon>
        <taxon>Anthemideae</taxon>
        <taxon>Artemisiinae</taxon>
        <taxon>Artemisia</taxon>
    </lineage>
</organism>
<comment type="caution">
    <text evidence="11">The sequence shown here is derived from an EMBL/GenBank/DDBJ whole genome shotgun (WGS) entry which is preliminary data.</text>
</comment>
<keyword evidence="3" id="KW-0812">Transmembrane</keyword>
<gene>
    <name evidence="11" type="ORF">CTI12_AA250300</name>
</gene>
<dbReference type="PROSITE" id="PS51450">
    <property type="entry name" value="LRR"/>
    <property type="match status" value="1"/>
</dbReference>
<reference evidence="11 12" key="1">
    <citation type="journal article" date="2018" name="Mol. Plant">
        <title>The genome of Artemisia annua provides insight into the evolution of Asteraceae family and artemisinin biosynthesis.</title>
        <authorList>
            <person name="Shen Q."/>
            <person name="Zhang L."/>
            <person name="Liao Z."/>
            <person name="Wang S."/>
            <person name="Yan T."/>
            <person name="Shi P."/>
            <person name="Liu M."/>
            <person name="Fu X."/>
            <person name="Pan Q."/>
            <person name="Wang Y."/>
            <person name="Lv Z."/>
            <person name="Lu X."/>
            <person name="Zhang F."/>
            <person name="Jiang W."/>
            <person name="Ma Y."/>
            <person name="Chen M."/>
            <person name="Hao X."/>
            <person name="Li L."/>
            <person name="Tang Y."/>
            <person name="Lv G."/>
            <person name="Zhou Y."/>
            <person name="Sun X."/>
            <person name="Brodelius P.E."/>
            <person name="Rose J.K.C."/>
            <person name="Tang K."/>
        </authorList>
    </citation>
    <scope>NUCLEOTIDE SEQUENCE [LARGE SCALE GENOMIC DNA]</scope>
    <source>
        <strain evidence="12">cv. Huhao1</strain>
        <tissue evidence="11">Leaf</tissue>
    </source>
</reference>
<dbReference type="Pfam" id="PF00560">
    <property type="entry name" value="LRR_1"/>
    <property type="match status" value="2"/>
</dbReference>
<dbReference type="InterPro" id="IPR001611">
    <property type="entry name" value="Leu-rich_rpt"/>
</dbReference>
<proteinExistence type="predicted"/>
<evidence type="ECO:0000256" key="6">
    <source>
        <dbReference type="ARBA" id="ARBA00022989"/>
    </source>
</evidence>
<dbReference type="AlphaFoldDB" id="A0A2U1NME3"/>
<dbReference type="Pfam" id="PF08263">
    <property type="entry name" value="LRRNT_2"/>
    <property type="match status" value="1"/>
</dbReference>
<comment type="subcellular location">
    <subcellularLocation>
        <location evidence="1">Membrane</location>
        <topology evidence="1">Single-pass type I membrane protein</topology>
    </subcellularLocation>
</comment>
<dbReference type="InterPro" id="IPR046956">
    <property type="entry name" value="RLP23-like"/>
</dbReference>
<protein>
    <submittedName>
        <fullName evidence="11">Leucine-rich repeat protein</fullName>
    </submittedName>
</protein>
<dbReference type="GO" id="GO:0016020">
    <property type="term" value="C:membrane"/>
    <property type="evidence" value="ECO:0007669"/>
    <property type="project" value="UniProtKB-SubCell"/>
</dbReference>
<dbReference type="OrthoDB" id="1600340at2759"/>
<dbReference type="InterPro" id="IPR032675">
    <property type="entry name" value="LRR_dom_sf"/>
</dbReference>
<dbReference type="Proteomes" id="UP000245207">
    <property type="component" value="Unassembled WGS sequence"/>
</dbReference>
<name>A0A2U1NME3_ARTAN</name>
<keyword evidence="7" id="KW-0472">Membrane</keyword>
<sequence length="183" mass="20442">MSALSFSHFSSCYLCLLLVVALFHLCLSNQNSDDVLCIKEERQALLQFKHHLVDEGDLLSSWVDEKNDRCKWAGIVCDNMTGHVHQIHLRTLGGHGQFVSQKEVKEASKQKLKGVLSPSLLDLKQLKHLDLSCNNFGRIQVLEFIGSLGNLSYLNLSSSNFSGIIPPQLGNISELHTFFLGSF</sequence>
<dbReference type="InterPro" id="IPR013210">
    <property type="entry name" value="LRR_N_plant-typ"/>
</dbReference>
<dbReference type="SUPFAM" id="SSF52058">
    <property type="entry name" value="L domain-like"/>
    <property type="match status" value="1"/>
</dbReference>
<keyword evidence="4 9" id="KW-0732">Signal</keyword>
<dbReference type="EMBL" id="PKPP01002528">
    <property type="protein sequence ID" value="PWA74684.1"/>
    <property type="molecule type" value="Genomic_DNA"/>
</dbReference>
<dbReference type="PANTHER" id="PTHR48063:SF99">
    <property type="entry name" value="LEUCINE-RICH REPEAT-CONTAINING, PLANT-TYPE, LEUCINE-RICH REPEAT DOMAIN SUPERFAMILY"/>
    <property type="match status" value="1"/>
</dbReference>
<evidence type="ECO:0000256" key="7">
    <source>
        <dbReference type="ARBA" id="ARBA00023136"/>
    </source>
</evidence>
<evidence type="ECO:0000256" key="5">
    <source>
        <dbReference type="ARBA" id="ARBA00022737"/>
    </source>
</evidence>
<evidence type="ECO:0000256" key="2">
    <source>
        <dbReference type="ARBA" id="ARBA00022614"/>
    </source>
</evidence>
<evidence type="ECO:0000256" key="8">
    <source>
        <dbReference type="ARBA" id="ARBA00023180"/>
    </source>
</evidence>
<dbReference type="STRING" id="35608.A0A2U1NME3"/>
<keyword evidence="12" id="KW-1185">Reference proteome</keyword>
<evidence type="ECO:0000256" key="9">
    <source>
        <dbReference type="SAM" id="SignalP"/>
    </source>
</evidence>
<evidence type="ECO:0000259" key="10">
    <source>
        <dbReference type="Pfam" id="PF08263"/>
    </source>
</evidence>
<dbReference type="PANTHER" id="PTHR48063">
    <property type="entry name" value="LRR RECEPTOR-LIKE KINASE"/>
    <property type="match status" value="1"/>
</dbReference>
<feature type="chain" id="PRO_5015532602" evidence="9">
    <location>
        <begin position="29"/>
        <end position="183"/>
    </location>
</feature>